<evidence type="ECO:0000259" key="3">
    <source>
        <dbReference type="Pfam" id="PF18184"/>
    </source>
</evidence>
<proteinExistence type="predicted"/>
<dbReference type="Proteomes" id="UP000824037">
    <property type="component" value="Unassembled WGS sequence"/>
</dbReference>
<organism evidence="4 5">
    <name type="scientific">Candidatus Ruania gallistercoris</name>
    <dbReference type="NCBI Taxonomy" id="2838746"/>
    <lineage>
        <taxon>Bacteria</taxon>
        <taxon>Bacillati</taxon>
        <taxon>Actinomycetota</taxon>
        <taxon>Actinomycetes</taxon>
        <taxon>Micrococcales</taxon>
        <taxon>Ruaniaceae</taxon>
        <taxon>Ruania</taxon>
    </lineage>
</organism>
<dbReference type="NCBIfam" id="NF033634">
    <property type="entry name" value="SLATT_1"/>
    <property type="match status" value="1"/>
</dbReference>
<evidence type="ECO:0000313" key="5">
    <source>
        <dbReference type="Proteomes" id="UP000824037"/>
    </source>
</evidence>
<evidence type="ECO:0000313" key="4">
    <source>
        <dbReference type="EMBL" id="HIZ37250.1"/>
    </source>
</evidence>
<name>A0A9D2J507_9MICO</name>
<evidence type="ECO:0000256" key="1">
    <source>
        <dbReference type="SAM" id="Phobius"/>
    </source>
</evidence>
<keyword evidence="1" id="KW-0472">Membrane</keyword>
<dbReference type="InterPro" id="IPR040884">
    <property type="entry name" value="SLATT_1"/>
</dbReference>
<protein>
    <submittedName>
        <fullName evidence="4">DUF4231 domain-containing protein</fullName>
    </submittedName>
</protein>
<keyword evidence="1" id="KW-1133">Transmembrane helix</keyword>
<feature type="domain" description="SMODS and SLOG-associating 2TM effector" evidence="3">
    <location>
        <begin position="19"/>
        <end position="169"/>
    </location>
</feature>
<gene>
    <name evidence="4" type="ORF">H9815_15855</name>
</gene>
<dbReference type="AlphaFoldDB" id="A0A9D2J507"/>
<dbReference type="EMBL" id="DXBY01000274">
    <property type="protein sequence ID" value="HIZ37250.1"/>
    <property type="molecule type" value="Genomic_DNA"/>
</dbReference>
<feature type="domain" description="SMODS and SLOG-associating 2TM effector" evidence="2">
    <location>
        <begin position="172"/>
        <end position="293"/>
    </location>
</feature>
<dbReference type="NCBIfam" id="NF033610">
    <property type="entry name" value="SLATT_3"/>
    <property type="match status" value="1"/>
</dbReference>
<feature type="transmembrane region" description="Helical" evidence="1">
    <location>
        <begin position="198"/>
        <end position="219"/>
    </location>
</feature>
<dbReference type="InterPro" id="IPR041116">
    <property type="entry name" value="SLATT_3"/>
</dbReference>
<dbReference type="Pfam" id="PF18184">
    <property type="entry name" value="SLATT_3"/>
    <property type="match status" value="1"/>
</dbReference>
<feature type="transmembrane region" description="Helical" evidence="1">
    <location>
        <begin position="63"/>
        <end position="81"/>
    </location>
</feature>
<evidence type="ECO:0000259" key="2">
    <source>
        <dbReference type="Pfam" id="PF18181"/>
    </source>
</evidence>
<feature type="transmembrane region" description="Helical" evidence="1">
    <location>
        <begin position="38"/>
        <end position="57"/>
    </location>
</feature>
<reference evidence="4" key="1">
    <citation type="journal article" date="2021" name="PeerJ">
        <title>Extensive microbial diversity within the chicken gut microbiome revealed by metagenomics and culture.</title>
        <authorList>
            <person name="Gilroy R."/>
            <person name="Ravi A."/>
            <person name="Getino M."/>
            <person name="Pursley I."/>
            <person name="Horton D.L."/>
            <person name="Alikhan N.F."/>
            <person name="Baker D."/>
            <person name="Gharbi K."/>
            <person name="Hall N."/>
            <person name="Watson M."/>
            <person name="Adriaenssens E.M."/>
            <person name="Foster-Nyarko E."/>
            <person name="Jarju S."/>
            <person name="Secka A."/>
            <person name="Antonio M."/>
            <person name="Oren A."/>
            <person name="Chaudhuri R.R."/>
            <person name="La Ragione R."/>
            <person name="Hildebrand F."/>
            <person name="Pallen M.J."/>
        </authorList>
    </citation>
    <scope>NUCLEOTIDE SEQUENCE</scope>
    <source>
        <strain evidence="4">ChiGjej4B4-7305</strain>
    </source>
</reference>
<sequence length="310" mass="34012">MATMPAPTLSDDDLSEVVQAADEVAIRSQRSFIWSMRLHYTLLVVAAACGSFAFIIPGTDADAVAILGALCFGASLMLRVYRNTKDSESQWLTARAVAESTKGDSWRYAVGGIPFTPDLDSRAARRLFLERQQDEILDLGLTLADQGADLAYLTPAMKRLRAQDFQTRRDSYLNDRLADQLRWYARKSKQHTTLADRWFVGMLLAEAAGLAAAVIKAAGLLDLDLLGIFAAMASAFGAWNQMRQHRRTAGAYRRTAATLATLLAGAREDLTEEAWPAFVDRAERLMGDELSAWQALRLAEAGKSTDESAA</sequence>
<dbReference type="Pfam" id="PF18181">
    <property type="entry name" value="SLATT_1"/>
    <property type="match status" value="1"/>
</dbReference>
<feature type="transmembrane region" description="Helical" evidence="1">
    <location>
        <begin position="225"/>
        <end position="242"/>
    </location>
</feature>
<keyword evidence="1" id="KW-0812">Transmembrane</keyword>
<accession>A0A9D2J507</accession>
<reference evidence="4" key="2">
    <citation type="submission" date="2021-04" db="EMBL/GenBank/DDBJ databases">
        <authorList>
            <person name="Gilroy R."/>
        </authorList>
    </citation>
    <scope>NUCLEOTIDE SEQUENCE</scope>
    <source>
        <strain evidence="4">ChiGjej4B4-7305</strain>
    </source>
</reference>
<comment type="caution">
    <text evidence="4">The sequence shown here is derived from an EMBL/GenBank/DDBJ whole genome shotgun (WGS) entry which is preliminary data.</text>
</comment>